<name>A0A4R0MR52_9SPHI</name>
<gene>
    <name evidence="2" type="ORF">EZ428_17045</name>
</gene>
<comment type="caution">
    <text evidence="2">The sequence shown here is derived from an EMBL/GenBank/DDBJ whole genome shotgun (WGS) entry which is preliminary data.</text>
</comment>
<proteinExistence type="predicted"/>
<dbReference type="Proteomes" id="UP000292884">
    <property type="component" value="Unassembled WGS sequence"/>
</dbReference>
<dbReference type="OrthoDB" id="916275at2"/>
<accession>A0A4R0MR52</accession>
<keyword evidence="3" id="KW-1185">Reference proteome</keyword>
<protein>
    <submittedName>
        <fullName evidence="2">Uncharacterized protein</fullName>
    </submittedName>
</protein>
<keyword evidence="1" id="KW-0812">Transmembrane</keyword>
<dbReference type="RefSeq" id="WP_131554388.1">
    <property type="nucleotide sequence ID" value="NZ_SJSK01000004.1"/>
</dbReference>
<evidence type="ECO:0000313" key="3">
    <source>
        <dbReference type="Proteomes" id="UP000292884"/>
    </source>
</evidence>
<keyword evidence="1" id="KW-0472">Membrane</keyword>
<evidence type="ECO:0000313" key="2">
    <source>
        <dbReference type="EMBL" id="TCC89401.1"/>
    </source>
</evidence>
<evidence type="ECO:0000256" key="1">
    <source>
        <dbReference type="SAM" id="Phobius"/>
    </source>
</evidence>
<reference evidence="2 3" key="1">
    <citation type="submission" date="2019-02" db="EMBL/GenBank/DDBJ databases">
        <title>Pedobacter sp. RP-1-13 sp. nov., isolated from Arctic soil.</title>
        <authorList>
            <person name="Dahal R.H."/>
        </authorList>
    </citation>
    <scope>NUCLEOTIDE SEQUENCE [LARGE SCALE GENOMIC DNA]</scope>
    <source>
        <strain evidence="2 3">RP-1-13</strain>
    </source>
</reference>
<organism evidence="2 3">
    <name type="scientific">Pedobacter frigiditerrae</name>
    <dbReference type="NCBI Taxonomy" id="2530452"/>
    <lineage>
        <taxon>Bacteria</taxon>
        <taxon>Pseudomonadati</taxon>
        <taxon>Bacteroidota</taxon>
        <taxon>Sphingobacteriia</taxon>
        <taxon>Sphingobacteriales</taxon>
        <taxon>Sphingobacteriaceae</taxon>
        <taxon>Pedobacter</taxon>
    </lineage>
</organism>
<feature type="transmembrane region" description="Helical" evidence="1">
    <location>
        <begin position="6"/>
        <end position="26"/>
    </location>
</feature>
<dbReference type="AlphaFoldDB" id="A0A4R0MR52"/>
<dbReference type="EMBL" id="SJSK01000004">
    <property type="protein sequence ID" value="TCC89401.1"/>
    <property type="molecule type" value="Genomic_DNA"/>
</dbReference>
<keyword evidence="1" id="KW-1133">Transmembrane helix</keyword>
<sequence>MKKNKLVLFVAFIFAIPVLMFIFWLVKPKKKMVVAIIDKTVLTRDGQEHISLTWILNHERLTKTNTKRYNISNDYFGFFPKDNEKFRLKGLERFTNNQLKQLSEDADIAYFTDTYGIYKKEWYNQHTDQRSSGILYGGLSEKDLDFLALMKAKKKLIVTEFNTIGSPTTQQNRSRFESMFGMHWTGWTARYFDSLDTLRNTELPKWLVKNYKTSNNNKWTFKRAGIAFVSDLDQVVILEDTTHLTNDIPMIVTNKYGIEEFGLPERMKYPFWFDVIIPNNKVNQNISNFEISTNQKGKAELAKYGIPASFPAILMHKGNDYQFYYFSGDFCDNPLSMTTSYFRGIEFFKFLMYDTEDKMERKSFFWNFYRPLMTTILKEQANKK</sequence>